<dbReference type="GO" id="GO:0003677">
    <property type="term" value="F:DNA binding"/>
    <property type="evidence" value="ECO:0007669"/>
    <property type="project" value="InterPro"/>
</dbReference>
<keyword evidence="3" id="KW-0489">Methyltransferase</keyword>
<dbReference type="Gene3D" id="3.40.50.150">
    <property type="entry name" value="Vaccinia Virus protein VP39"/>
    <property type="match status" value="1"/>
</dbReference>
<dbReference type="InterPro" id="IPR003356">
    <property type="entry name" value="DNA_methylase_A-5"/>
</dbReference>
<dbReference type="InterPro" id="IPR029063">
    <property type="entry name" value="SAM-dependent_MTases_sf"/>
</dbReference>
<dbReference type="PANTHER" id="PTHR41313:SF1">
    <property type="entry name" value="DNA METHYLASE ADENINE-SPECIFIC DOMAIN-CONTAINING PROTEIN"/>
    <property type="match status" value="1"/>
</dbReference>
<dbReference type="Pfam" id="PF21106">
    <property type="entry name" value="YtxK_like"/>
    <property type="match status" value="1"/>
</dbReference>
<dbReference type="InterPro" id="IPR052933">
    <property type="entry name" value="DNA_Protect_Modify"/>
</dbReference>
<sequence>MNSSMEQLFTFIDNHAKKMQSAEDLTYIEGVLETTEMWLDGDIEPNIQNLQKEDIRKSIQLAILKGMKEHVQAHHQMTPDSLGLLVGYFVDQLTKDKKQLSILDPAAGTGNLLFTVLNFLEDKATATAVEIDDMLIRLAASTGDLLQQPVTLYRQDALQPLLIDPADVVISDLPVGYYPDDKTAAGYELKAKEGMSFAHHLMIEQSIRHTVDGGHLVFLVPQGIFESPQAKDLHAYFANHAWIQAVVQLPVNLFKNEAHAKSLLVLQKKSPEMKQPKEVLLAKVPNMSNKEAMALFFEKVKIWRQENTN</sequence>
<organism evidence="3 4">
    <name type="scientific">Paenisporosarcina quisquiliarum</name>
    <dbReference type="NCBI Taxonomy" id="365346"/>
    <lineage>
        <taxon>Bacteria</taxon>
        <taxon>Bacillati</taxon>
        <taxon>Bacillota</taxon>
        <taxon>Bacilli</taxon>
        <taxon>Bacillales</taxon>
        <taxon>Caryophanaceae</taxon>
        <taxon>Paenisporosarcina</taxon>
    </lineage>
</organism>
<dbReference type="PANTHER" id="PTHR41313">
    <property type="entry name" value="ADENINE-SPECIFIC METHYLTRANSFERASE"/>
    <property type="match status" value="1"/>
</dbReference>
<dbReference type="GO" id="GO:0008170">
    <property type="term" value="F:N-methyltransferase activity"/>
    <property type="evidence" value="ECO:0007669"/>
    <property type="project" value="InterPro"/>
</dbReference>
<dbReference type="RefSeq" id="WP_269925388.1">
    <property type="nucleotide sequence ID" value="NZ_JAMKBJ010000002.1"/>
</dbReference>
<keyword evidence="4" id="KW-1185">Reference proteome</keyword>
<dbReference type="EMBL" id="JAMKBJ010000002">
    <property type="protein sequence ID" value="MCZ8536286.1"/>
    <property type="molecule type" value="Genomic_DNA"/>
</dbReference>
<feature type="domain" description="DNA methylase adenine-specific" evidence="1">
    <location>
        <begin position="90"/>
        <end position="291"/>
    </location>
</feature>
<dbReference type="SUPFAM" id="SSF53335">
    <property type="entry name" value="S-adenosyl-L-methionine-dependent methyltransferases"/>
    <property type="match status" value="1"/>
</dbReference>
<dbReference type="InterPro" id="IPR048375">
    <property type="entry name" value="YtxK-like_N"/>
</dbReference>
<reference evidence="3" key="1">
    <citation type="submission" date="2022-05" db="EMBL/GenBank/DDBJ databases">
        <authorList>
            <person name="Colautti A."/>
            <person name="Iacumin L."/>
        </authorList>
    </citation>
    <scope>NUCLEOTIDE SEQUENCE</scope>
    <source>
        <strain evidence="3">SK 55</strain>
    </source>
</reference>
<dbReference type="AlphaFoldDB" id="A0A9X3LG15"/>
<dbReference type="GO" id="GO:0032259">
    <property type="term" value="P:methylation"/>
    <property type="evidence" value="ECO:0007669"/>
    <property type="project" value="UniProtKB-KW"/>
</dbReference>
<accession>A0A9X3LG15</accession>
<protein>
    <submittedName>
        <fullName evidence="3">Class I SAM-dependent methyltransferase</fullName>
    </submittedName>
</protein>
<gene>
    <name evidence="3" type="ORF">M9R32_03625</name>
</gene>
<evidence type="ECO:0000259" key="1">
    <source>
        <dbReference type="Pfam" id="PF02384"/>
    </source>
</evidence>
<evidence type="ECO:0000313" key="3">
    <source>
        <dbReference type="EMBL" id="MCZ8536286.1"/>
    </source>
</evidence>
<name>A0A9X3LG15_9BACL</name>
<dbReference type="PIRSF" id="PIRSF026567">
    <property type="entry name" value="Adenine_mtase_bact_prd"/>
    <property type="match status" value="1"/>
</dbReference>
<feature type="domain" description="YtxK-like N-terminal helical" evidence="2">
    <location>
        <begin position="46"/>
        <end position="67"/>
    </location>
</feature>
<evidence type="ECO:0000313" key="4">
    <source>
        <dbReference type="Proteomes" id="UP001152173"/>
    </source>
</evidence>
<keyword evidence="3" id="KW-0808">Transferase</keyword>
<comment type="caution">
    <text evidence="3">The sequence shown here is derived from an EMBL/GenBank/DDBJ whole genome shotgun (WGS) entry which is preliminary data.</text>
</comment>
<dbReference type="PRINTS" id="PR00507">
    <property type="entry name" value="N12N6MTFRASE"/>
</dbReference>
<dbReference type="CDD" id="cd02440">
    <property type="entry name" value="AdoMet_MTases"/>
    <property type="match status" value="1"/>
</dbReference>
<dbReference type="Proteomes" id="UP001152173">
    <property type="component" value="Unassembled WGS sequence"/>
</dbReference>
<proteinExistence type="predicted"/>
<dbReference type="InterPro" id="IPR016843">
    <property type="entry name" value="S-AdoMet-dep_Ade-MeTrfase_prd"/>
</dbReference>
<evidence type="ECO:0000259" key="2">
    <source>
        <dbReference type="Pfam" id="PF21106"/>
    </source>
</evidence>
<dbReference type="Pfam" id="PF02384">
    <property type="entry name" value="N6_Mtase"/>
    <property type="match status" value="1"/>
</dbReference>